<accession>V6T9C8</accession>
<reference evidence="2" key="1">
    <citation type="submission" date="2012-02" db="EMBL/GenBank/DDBJ databases">
        <title>Genome sequencing of Giardia lamblia Genotypes A2 and B isolates (DH and GS) and comparative analysis with the genomes of Genotypes A1 and E (WB and Pig).</title>
        <authorList>
            <person name="Adam R."/>
            <person name="Dahlstrom E."/>
            <person name="Martens C."/>
            <person name="Bruno D."/>
            <person name="Barbian K."/>
            <person name="Porcella S.F."/>
            <person name="Nash T."/>
        </authorList>
    </citation>
    <scope>NUCLEOTIDE SEQUENCE</scope>
    <source>
        <strain evidence="2">DH</strain>
    </source>
</reference>
<name>V6T9C8_GIAIN</name>
<dbReference type="Proteomes" id="UP000018320">
    <property type="component" value="Unassembled WGS sequence"/>
</dbReference>
<evidence type="ECO:0000313" key="1">
    <source>
        <dbReference type="EMBL" id="ESU35498.1"/>
    </source>
</evidence>
<evidence type="ECO:0000313" key="2">
    <source>
        <dbReference type="Proteomes" id="UP000018320"/>
    </source>
</evidence>
<sequence>MVSSLSSAIASCHRARQVLTLPEGDYCGKLHAKNDSTAAQFVIWTAGSPSCSWGRQCHRHIPSSFNSNEQSYKTRTRRLLSMRAALNCSVHTMHSRRGLLKMCW</sequence>
<comment type="caution">
    <text evidence="1">The sequence shown here is derived from an EMBL/GenBank/DDBJ whole genome shotgun (WGS) entry which is preliminary data.</text>
</comment>
<reference evidence="1 2" key="2">
    <citation type="journal article" date="2013" name="Genome Biol. Evol.">
        <title>Genome sequencing of Giardia lamblia genotypes A2 and B isolates (DH and GS) and comparative analysis with the genomes of genotypes A1 and E (WB and Pig).</title>
        <authorList>
            <person name="Adam R.D."/>
            <person name="Dahlstrom E.W."/>
            <person name="Martens C.A."/>
            <person name="Bruno D.P."/>
            <person name="Barbian K.D."/>
            <person name="Ricklefs S.M."/>
            <person name="Hernandez M.M."/>
            <person name="Narla N.P."/>
            <person name="Patel R.B."/>
            <person name="Porcella S.F."/>
            <person name="Nash T.E."/>
        </authorList>
    </citation>
    <scope>NUCLEOTIDE SEQUENCE [LARGE SCALE GENOMIC DNA]</scope>
    <source>
        <strain evidence="1 2">DH</strain>
    </source>
</reference>
<dbReference type="VEuPathDB" id="GiardiaDB:DHA2_153888"/>
<organism evidence="1 2">
    <name type="scientific">Giardia intestinalis</name>
    <name type="common">Giardia lamblia</name>
    <dbReference type="NCBI Taxonomy" id="5741"/>
    <lineage>
        <taxon>Eukaryota</taxon>
        <taxon>Metamonada</taxon>
        <taxon>Diplomonadida</taxon>
        <taxon>Hexamitidae</taxon>
        <taxon>Giardiinae</taxon>
        <taxon>Giardia</taxon>
    </lineage>
</organism>
<protein>
    <submittedName>
        <fullName evidence="1">Canalicular multispecific organic anion transporter</fullName>
    </submittedName>
</protein>
<proteinExistence type="predicted"/>
<dbReference type="EMBL" id="AHGT01000080">
    <property type="protein sequence ID" value="ESU35498.1"/>
    <property type="molecule type" value="Genomic_DNA"/>
</dbReference>
<gene>
    <name evidence="1" type="ORF">DHA2_153888</name>
</gene>
<dbReference type="AlphaFoldDB" id="V6T9C8"/>